<dbReference type="Pfam" id="PF13419">
    <property type="entry name" value="HAD_2"/>
    <property type="match status" value="1"/>
</dbReference>
<evidence type="ECO:0008006" key="7">
    <source>
        <dbReference type="Google" id="ProtNLM"/>
    </source>
</evidence>
<dbReference type="NCBIfam" id="TIGR01509">
    <property type="entry name" value="HAD-SF-IA-v3"/>
    <property type="match status" value="1"/>
</dbReference>
<gene>
    <name evidence="5" type="ORF">AWRI4619_LOCUS8213</name>
</gene>
<dbReference type="AlphaFoldDB" id="A0A9N8JZ72"/>
<protein>
    <recommendedName>
        <fullName evidence="7">HAD-like protein</fullName>
    </recommendedName>
</protein>
<keyword evidence="6" id="KW-1185">Reference proteome</keyword>
<dbReference type="PANTHER" id="PTHR46193:SF18">
    <property type="entry name" value="HEXITOL PHOSPHATASE B"/>
    <property type="match status" value="1"/>
</dbReference>
<sequence>MAPVRFSFEQLPSFQQLLSFEQLLGYLILWIGIISWLRWLTQEQKIKEILFDCDNTLVLSEHLAFEACAELANEILEKHGKSDRYTGPQLLKEFVGQNFRGMMVSLQKKYGFEIPEDEFNAYVDRELGKVVETLEKKAEPCAGATEVLEKLYKSKKYGLAVVSSSALSRVQASIRKVGQDKFFPAEHVYSAATSLEKPTSKPDPAIYLHACKEIGVEPSQCVAIEDSKSGATAAKNAKIPLIGYVGAYDEKEEIDRMAKMLTEECGAITIMYHWNEFFDCLEKVEQALA</sequence>
<dbReference type="GO" id="GO:0016791">
    <property type="term" value="F:phosphatase activity"/>
    <property type="evidence" value="ECO:0007669"/>
    <property type="project" value="UniProtKB-ARBA"/>
</dbReference>
<dbReference type="InterPro" id="IPR023214">
    <property type="entry name" value="HAD_sf"/>
</dbReference>
<dbReference type="EMBL" id="CAIJEN010000014">
    <property type="protein sequence ID" value="CAD0094115.1"/>
    <property type="molecule type" value="Genomic_DNA"/>
</dbReference>
<dbReference type="SFLD" id="SFLDS00003">
    <property type="entry name" value="Haloacid_Dehalogenase"/>
    <property type="match status" value="1"/>
</dbReference>
<evidence type="ECO:0000313" key="6">
    <source>
        <dbReference type="Proteomes" id="UP000716446"/>
    </source>
</evidence>
<dbReference type="GO" id="GO:0046872">
    <property type="term" value="F:metal ion binding"/>
    <property type="evidence" value="ECO:0007669"/>
    <property type="project" value="UniProtKB-KW"/>
</dbReference>
<keyword evidence="2" id="KW-0479">Metal-binding</keyword>
<dbReference type="PANTHER" id="PTHR46193">
    <property type="entry name" value="6-PHOSPHOGLUCONATE PHOSPHATASE"/>
    <property type="match status" value="1"/>
</dbReference>
<dbReference type="InterPro" id="IPR051600">
    <property type="entry name" value="Beta-PGM-like"/>
</dbReference>
<accession>A0A9N8JZ72</accession>
<dbReference type="Gene3D" id="3.40.50.1000">
    <property type="entry name" value="HAD superfamily/HAD-like"/>
    <property type="match status" value="1"/>
</dbReference>
<dbReference type="Proteomes" id="UP000716446">
    <property type="component" value="Unassembled WGS sequence"/>
</dbReference>
<keyword evidence="3" id="KW-0460">Magnesium</keyword>
<comment type="cofactor">
    <cofactor evidence="1">
        <name>Mg(2+)</name>
        <dbReference type="ChEBI" id="CHEBI:18420"/>
    </cofactor>
</comment>
<evidence type="ECO:0000313" key="5">
    <source>
        <dbReference type="EMBL" id="CAD0094115.1"/>
    </source>
</evidence>
<evidence type="ECO:0000256" key="2">
    <source>
        <dbReference type="ARBA" id="ARBA00022723"/>
    </source>
</evidence>
<dbReference type="InterPro" id="IPR041492">
    <property type="entry name" value="HAD_2"/>
</dbReference>
<comment type="caution">
    <text evidence="5">The sequence shown here is derived from an EMBL/GenBank/DDBJ whole genome shotgun (WGS) entry which is preliminary data.</text>
</comment>
<dbReference type="InterPro" id="IPR036412">
    <property type="entry name" value="HAD-like_sf"/>
</dbReference>
<dbReference type="Gene3D" id="1.10.150.240">
    <property type="entry name" value="Putative phosphatase, domain 2"/>
    <property type="match status" value="1"/>
</dbReference>
<evidence type="ECO:0000256" key="1">
    <source>
        <dbReference type="ARBA" id="ARBA00001946"/>
    </source>
</evidence>
<evidence type="ECO:0000256" key="4">
    <source>
        <dbReference type="ARBA" id="ARBA00023277"/>
    </source>
</evidence>
<dbReference type="SFLD" id="SFLDG01129">
    <property type="entry name" value="C1.5:_HAD__Beta-PGM__Phosphata"/>
    <property type="match status" value="1"/>
</dbReference>
<reference evidence="5" key="1">
    <citation type="submission" date="2020-06" db="EMBL/GenBank/DDBJ databases">
        <authorList>
            <person name="Onetto C."/>
        </authorList>
    </citation>
    <scope>NUCLEOTIDE SEQUENCE</scope>
</reference>
<dbReference type="InterPro" id="IPR006439">
    <property type="entry name" value="HAD-SF_hydro_IA"/>
</dbReference>
<name>A0A9N8JZ72_9PEZI</name>
<keyword evidence="4" id="KW-0119">Carbohydrate metabolism</keyword>
<dbReference type="InterPro" id="IPR023198">
    <property type="entry name" value="PGP-like_dom2"/>
</dbReference>
<dbReference type="CDD" id="cd07505">
    <property type="entry name" value="HAD_BPGM-like"/>
    <property type="match status" value="1"/>
</dbReference>
<proteinExistence type="predicted"/>
<organism evidence="5 6">
    <name type="scientific">Aureobasidium vineae</name>
    <dbReference type="NCBI Taxonomy" id="2773715"/>
    <lineage>
        <taxon>Eukaryota</taxon>
        <taxon>Fungi</taxon>
        <taxon>Dikarya</taxon>
        <taxon>Ascomycota</taxon>
        <taxon>Pezizomycotina</taxon>
        <taxon>Dothideomycetes</taxon>
        <taxon>Dothideomycetidae</taxon>
        <taxon>Dothideales</taxon>
        <taxon>Saccotheciaceae</taxon>
        <taxon>Aureobasidium</taxon>
    </lineage>
</organism>
<dbReference type="SUPFAM" id="SSF56784">
    <property type="entry name" value="HAD-like"/>
    <property type="match status" value="1"/>
</dbReference>
<evidence type="ECO:0000256" key="3">
    <source>
        <dbReference type="ARBA" id="ARBA00022842"/>
    </source>
</evidence>